<dbReference type="InterPro" id="IPR005288">
    <property type="entry name" value="NadB"/>
</dbReference>
<dbReference type="Proteomes" id="UP000545286">
    <property type="component" value="Unassembled WGS sequence"/>
</dbReference>
<dbReference type="SUPFAM" id="SSF56425">
    <property type="entry name" value="Succinate dehydrogenase/fumarate reductase flavoprotein, catalytic domain"/>
    <property type="match status" value="1"/>
</dbReference>
<evidence type="ECO:0000256" key="6">
    <source>
        <dbReference type="ARBA" id="ARBA00022630"/>
    </source>
</evidence>
<dbReference type="GO" id="GO:0005737">
    <property type="term" value="C:cytoplasm"/>
    <property type="evidence" value="ECO:0007669"/>
    <property type="project" value="UniProtKB-SubCell"/>
</dbReference>
<dbReference type="InterPro" id="IPR037099">
    <property type="entry name" value="Fum_R/Succ_DH_flav-like_C_sf"/>
</dbReference>
<sequence length="590" mass="61063">MAAAVGLPREGGRLRVLVVGSGIAGLTAALAASADGHEVTVATKSTLDDTATAHAQGGIAAVIDAGAGAGAGDSVAAHVRDTLTAGAGLGDRRAIEVLCGSADARIRELIALGTRFDGASSGQLARGLEAAHSHPRILHAFGDSTGREIQRALSGAVRGAAERGELRLLEQTFLADLAQDVAHDGGRDGARVVGAWLLGRGETSPSFFAADAVLLATGGAGRLFAHTSNPEVSTGDGIAAAARAGATIANLEFVQFHPTVLAGSGGALISEAVRGEGAVLLNEAGERFLVGVHADAELAPRDVVARAIADEMAKQGGRPVRLDARHLGREFLERRFPSITARIDESGLDWSSETVPVTPAAHYLMGGVVTDLFGRTSIPGLYAAGETARTGVHGANRLASNSLLEGAVFGRRVAEALLEQALDPDARLERSPLAGQHPCRSAPADPVRPFSGRNRTQVGQATSRDEGPAFSRWALQQLMWANAGLHRSGPALEEAMRTLDTWSSSRPVATPVAPVAPVATVATVAEREDANLLLLARLTVAAALVREESVGAHFRTDRPSRTDQPSRTDLPSNTDLSAARLHLPQKAMAH</sequence>
<feature type="compositionally biased region" description="Polar residues" evidence="14">
    <location>
        <begin position="453"/>
        <end position="462"/>
    </location>
</feature>
<dbReference type="Gene3D" id="1.20.58.100">
    <property type="entry name" value="Fumarate reductase/succinate dehydrogenase flavoprotein-like, C-terminal domain"/>
    <property type="match status" value="1"/>
</dbReference>
<evidence type="ECO:0000259" key="16">
    <source>
        <dbReference type="Pfam" id="PF02910"/>
    </source>
</evidence>
<evidence type="ECO:0000259" key="15">
    <source>
        <dbReference type="Pfam" id="PF00890"/>
    </source>
</evidence>
<accession>A0A7W4YGN3</accession>
<evidence type="ECO:0000313" key="18">
    <source>
        <dbReference type="Proteomes" id="UP000545286"/>
    </source>
</evidence>
<dbReference type="SUPFAM" id="SSF46977">
    <property type="entry name" value="Succinate dehydrogenase/fumarate reductase flavoprotein C-terminal domain"/>
    <property type="match status" value="1"/>
</dbReference>
<dbReference type="GO" id="GO:0034628">
    <property type="term" value="P:'de novo' NAD+ biosynthetic process from L-aspartate"/>
    <property type="evidence" value="ECO:0007669"/>
    <property type="project" value="TreeGrafter"/>
</dbReference>
<evidence type="ECO:0000313" key="17">
    <source>
        <dbReference type="EMBL" id="MBB2958246.1"/>
    </source>
</evidence>
<evidence type="ECO:0000256" key="8">
    <source>
        <dbReference type="ARBA" id="ARBA00022827"/>
    </source>
</evidence>
<dbReference type="FunFam" id="3.90.700.10:FF:000002">
    <property type="entry name" value="L-aspartate oxidase"/>
    <property type="match status" value="1"/>
</dbReference>
<comment type="cofactor">
    <cofactor evidence="1 13">
        <name>FAD</name>
        <dbReference type="ChEBI" id="CHEBI:57692"/>
    </cofactor>
</comment>
<dbReference type="RefSeq" id="WP_183625219.1">
    <property type="nucleotide sequence ID" value="NZ_JACHWJ010000003.1"/>
</dbReference>
<evidence type="ECO:0000256" key="4">
    <source>
        <dbReference type="ARBA" id="ARBA00012173"/>
    </source>
</evidence>
<evidence type="ECO:0000256" key="3">
    <source>
        <dbReference type="ARBA" id="ARBA00008562"/>
    </source>
</evidence>
<feature type="region of interest" description="Disordered" evidence="14">
    <location>
        <begin position="552"/>
        <end position="590"/>
    </location>
</feature>
<gene>
    <name evidence="17" type="ORF">FHX72_002391</name>
</gene>
<comment type="subcellular location">
    <subcellularLocation>
        <location evidence="13">Cytoplasm</location>
    </subcellularLocation>
</comment>
<dbReference type="EMBL" id="JACHWJ010000003">
    <property type="protein sequence ID" value="MBB2958246.1"/>
    <property type="molecule type" value="Genomic_DNA"/>
</dbReference>
<evidence type="ECO:0000256" key="11">
    <source>
        <dbReference type="ARBA" id="ARBA00048305"/>
    </source>
</evidence>
<dbReference type="PRINTS" id="PR00368">
    <property type="entry name" value="FADPNR"/>
</dbReference>
<evidence type="ECO:0000256" key="13">
    <source>
        <dbReference type="RuleBase" id="RU362049"/>
    </source>
</evidence>
<reference evidence="17 18" key="1">
    <citation type="submission" date="2020-08" db="EMBL/GenBank/DDBJ databases">
        <title>Sequencing the genomes of 1000 actinobacteria strains.</title>
        <authorList>
            <person name="Klenk H.-P."/>
        </authorList>
    </citation>
    <scope>NUCLEOTIDE SEQUENCE [LARGE SCALE GENOMIC DNA]</scope>
    <source>
        <strain evidence="17 18">DSM 20419</strain>
    </source>
</reference>
<dbReference type="AlphaFoldDB" id="A0A7W4YGN3"/>
<evidence type="ECO:0000256" key="2">
    <source>
        <dbReference type="ARBA" id="ARBA00004950"/>
    </source>
</evidence>
<comment type="pathway">
    <text evidence="2 13">Cofactor biosynthesis; NAD(+) biosynthesis; iminoaspartate from L-aspartate (oxidase route): step 1/1.</text>
</comment>
<feature type="compositionally biased region" description="Basic and acidic residues" evidence="14">
    <location>
        <begin position="552"/>
        <end position="566"/>
    </location>
</feature>
<feature type="region of interest" description="Disordered" evidence="14">
    <location>
        <begin position="431"/>
        <end position="467"/>
    </location>
</feature>
<dbReference type="GO" id="GO:0033765">
    <property type="term" value="F:steroid dehydrogenase activity, acting on the CH-CH group of donors"/>
    <property type="evidence" value="ECO:0007669"/>
    <property type="project" value="UniProtKB-ARBA"/>
</dbReference>
<keyword evidence="9 13" id="KW-0560">Oxidoreductase</keyword>
<keyword evidence="7 13" id="KW-0662">Pyridine nucleotide biosynthesis</keyword>
<organism evidence="17 18">
    <name type="scientific">Pseudoclavibacter helvolus</name>
    <dbReference type="NCBI Taxonomy" id="255205"/>
    <lineage>
        <taxon>Bacteria</taxon>
        <taxon>Bacillati</taxon>
        <taxon>Actinomycetota</taxon>
        <taxon>Actinomycetes</taxon>
        <taxon>Micrococcales</taxon>
        <taxon>Microbacteriaceae</taxon>
        <taxon>Pseudoclavibacter</taxon>
    </lineage>
</organism>
<evidence type="ECO:0000256" key="1">
    <source>
        <dbReference type="ARBA" id="ARBA00001974"/>
    </source>
</evidence>
<comment type="similarity">
    <text evidence="3 13">Belongs to the FAD-dependent oxidoreductase 2 family. NadB subfamily.</text>
</comment>
<evidence type="ECO:0000256" key="9">
    <source>
        <dbReference type="ARBA" id="ARBA00023002"/>
    </source>
</evidence>
<evidence type="ECO:0000256" key="10">
    <source>
        <dbReference type="ARBA" id="ARBA00029426"/>
    </source>
</evidence>
<dbReference type="Pfam" id="PF02910">
    <property type="entry name" value="Succ_DH_flav_C"/>
    <property type="match status" value="1"/>
</dbReference>
<dbReference type="InterPro" id="IPR027477">
    <property type="entry name" value="Succ_DH/fumarate_Rdtase_cat_sf"/>
</dbReference>
<dbReference type="Gene3D" id="3.50.50.60">
    <property type="entry name" value="FAD/NAD(P)-binding domain"/>
    <property type="match status" value="1"/>
</dbReference>
<dbReference type="PANTHER" id="PTHR42716:SF2">
    <property type="entry name" value="L-ASPARTATE OXIDASE, CHLOROPLASTIC"/>
    <property type="match status" value="1"/>
</dbReference>
<comment type="function">
    <text evidence="10">Catalyzes the oxidation of L-aspartate to iminoaspartate, the first step in the de novo biosynthesis of NAD(+).</text>
</comment>
<dbReference type="Pfam" id="PF00890">
    <property type="entry name" value="FAD_binding_2"/>
    <property type="match status" value="1"/>
</dbReference>
<dbReference type="InterPro" id="IPR015939">
    <property type="entry name" value="Fum_Rdtase/Succ_DH_flav-like_C"/>
</dbReference>
<keyword evidence="6 13" id="KW-0285">Flavoprotein</keyword>
<protein>
    <recommendedName>
        <fullName evidence="5 12">L-aspartate oxidase</fullName>
        <ecNumber evidence="4 12">1.4.3.16</ecNumber>
    </recommendedName>
</protein>
<evidence type="ECO:0000256" key="12">
    <source>
        <dbReference type="NCBIfam" id="TIGR00551"/>
    </source>
</evidence>
<feature type="domain" description="FAD-dependent oxidoreductase 2 FAD-binding" evidence="15">
    <location>
        <begin position="16"/>
        <end position="403"/>
    </location>
</feature>
<keyword evidence="18" id="KW-1185">Reference proteome</keyword>
<feature type="domain" description="Fumarate reductase/succinate dehydrogenase flavoprotein-like C-terminal" evidence="16">
    <location>
        <begin position="474"/>
        <end position="564"/>
    </location>
</feature>
<name>A0A7W4YGN3_9MICO</name>
<dbReference type="InterPro" id="IPR003953">
    <property type="entry name" value="FAD-dep_OxRdtase_2_FAD-bd"/>
</dbReference>
<proteinExistence type="inferred from homology"/>
<evidence type="ECO:0000256" key="7">
    <source>
        <dbReference type="ARBA" id="ARBA00022642"/>
    </source>
</evidence>
<dbReference type="GO" id="GO:0008734">
    <property type="term" value="F:L-aspartate oxidase activity"/>
    <property type="evidence" value="ECO:0007669"/>
    <property type="project" value="UniProtKB-UniRule"/>
</dbReference>
<feature type="compositionally biased region" description="Polar residues" evidence="14">
    <location>
        <begin position="567"/>
        <end position="576"/>
    </location>
</feature>
<comment type="catalytic activity">
    <reaction evidence="11">
        <text>L-aspartate + O2 = iminosuccinate + H2O2</text>
        <dbReference type="Rhea" id="RHEA:25876"/>
        <dbReference type="ChEBI" id="CHEBI:15379"/>
        <dbReference type="ChEBI" id="CHEBI:16240"/>
        <dbReference type="ChEBI" id="CHEBI:29991"/>
        <dbReference type="ChEBI" id="CHEBI:77875"/>
        <dbReference type="EC" id="1.4.3.16"/>
    </reaction>
    <physiologicalReaction direction="left-to-right" evidence="11">
        <dbReference type="Rhea" id="RHEA:25877"/>
    </physiologicalReaction>
</comment>
<dbReference type="NCBIfam" id="TIGR00551">
    <property type="entry name" value="nadB"/>
    <property type="match status" value="1"/>
</dbReference>
<dbReference type="Gene3D" id="3.90.700.10">
    <property type="entry name" value="Succinate dehydrogenase/fumarate reductase flavoprotein, catalytic domain"/>
    <property type="match status" value="1"/>
</dbReference>
<dbReference type="UniPathway" id="UPA00253">
    <property type="reaction ID" value="UER00326"/>
</dbReference>
<keyword evidence="8 13" id="KW-0274">FAD</keyword>
<evidence type="ECO:0000256" key="14">
    <source>
        <dbReference type="SAM" id="MobiDB-lite"/>
    </source>
</evidence>
<evidence type="ECO:0000256" key="5">
    <source>
        <dbReference type="ARBA" id="ARBA00021901"/>
    </source>
</evidence>
<dbReference type="EC" id="1.4.3.16" evidence="4 12"/>
<comment type="caution">
    <text evidence="17">The sequence shown here is derived from an EMBL/GenBank/DDBJ whole genome shotgun (WGS) entry which is preliminary data.</text>
</comment>
<dbReference type="InterPro" id="IPR036188">
    <property type="entry name" value="FAD/NAD-bd_sf"/>
</dbReference>
<dbReference type="PANTHER" id="PTHR42716">
    <property type="entry name" value="L-ASPARTATE OXIDASE"/>
    <property type="match status" value="1"/>
</dbReference>
<dbReference type="SUPFAM" id="SSF51905">
    <property type="entry name" value="FAD/NAD(P)-binding domain"/>
    <property type="match status" value="1"/>
</dbReference>